<reference evidence="1" key="1">
    <citation type="submission" date="2018-02" db="EMBL/GenBank/DDBJ databases">
        <title>Rhizophora mucronata_Transcriptome.</title>
        <authorList>
            <person name="Meera S.P."/>
            <person name="Sreeshan A."/>
            <person name="Augustine A."/>
        </authorList>
    </citation>
    <scope>NUCLEOTIDE SEQUENCE</scope>
    <source>
        <tissue evidence="1">Leaf</tissue>
    </source>
</reference>
<protein>
    <submittedName>
        <fullName evidence="1">Uncharacterized protein</fullName>
    </submittedName>
</protein>
<dbReference type="AlphaFoldDB" id="A0A2P2Q9L3"/>
<proteinExistence type="predicted"/>
<name>A0A2P2Q9L3_RHIMU</name>
<evidence type="ECO:0000313" key="1">
    <source>
        <dbReference type="EMBL" id="MBX63676.1"/>
    </source>
</evidence>
<organism evidence="1">
    <name type="scientific">Rhizophora mucronata</name>
    <name type="common">Asiatic mangrove</name>
    <dbReference type="NCBI Taxonomy" id="61149"/>
    <lineage>
        <taxon>Eukaryota</taxon>
        <taxon>Viridiplantae</taxon>
        <taxon>Streptophyta</taxon>
        <taxon>Embryophyta</taxon>
        <taxon>Tracheophyta</taxon>
        <taxon>Spermatophyta</taxon>
        <taxon>Magnoliopsida</taxon>
        <taxon>eudicotyledons</taxon>
        <taxon>Gunneridae</taxon>
        <taxon>Pentapetalae</taxon>
        <taxon>rosids</taxon>
        <taxon>fabids</taxon>
        <taxon>Malpighiales</taxon>
        <taxon>Rhizophoraceae</taxon>
        <taxon>Rhizophora</taxon>
    </lineage>
</organism>
<sequence length="62" mass="6748">MSHLLGLYTSMRSTVKGGLHLLLLLSNGEGIACCFMHKLRSGVTTMKFLGCVVIIYLVDFSA</sequence>
<accession>A0A2P2Q9L3</accession>
<dbReference type="EMBL" id="GGEC01083192">
    <property type="protein sequence ID" value="MBX63676.1"/>
    <property type="molecule type" value="Transcribed_RNA"/>
</dbReference>